<dbReference type="VEuPathDB" id="VectorBase:HLOH_046989"/>
<evidence type="ECO:0000259" key="1">
    <source>
        <dbReference type="Pfam" id="PF01826"/>
    </source>
</evidence>
<name>A0A9J6FSG7_HAELO</name>
<feature type="domain" description="TIL" evidence="1">
    <location>
        <begin position="30"/>
        <end position="81"/>
    </location>
</feature>
<reference evidence="2 3" key="1">
    <citation type="journal article" date="2020" name="Cell">
        <title>Large-Scale Comparative Analyses of Tick Genomes Elucidate Their Genetic Diversity and Vector Capacities.</title>
        <authorList>
            <consortium name="Tick Genome and Microbiome Consortium (TIGMIC)"/>
            <person name="Jia N."/>
            <person name="Wang J."/>
            <person name="Shi W."/>
            <person name="Du L."/>
            <person name="Sun Y."/>
            <person name="Zhan W."/>
            <person name="Jiang J.F."/>
            <person name="Wang Q."/>
            <person name="Zhang B."/>
            <person name="Ji P."/>
            <person name="Bell-Sakyi L."/>
            <person name="Cui X.M."/>
            <person name="Yuan T.T."/>
            <person name="Jiang B.G."/>
            <person name="Yang W.F."/>
            <person name="Lam T.T."/>
            <person name="Chang Q.C."/>
            <person name="Ding S.J."/>
            <person name="Wang X.J."/>
            <person name="Zhu J.G."/>
            <person name="Ruan X.D."/>
            <person name="Zhao L."/>
            <person name="Wei J.T."/>
            <person name="Ye R.Z."/>
            <person name="Que T.C."/>
            <person name="Du C.H."/>
            <person name="Zhou Y.H."/>
            <person name="Cheng J.X."/>
            <person name="Dai P.F."/>
            <person name="Guo W.B."/>
            <person name="Han X.H."/>
            <person name="Huang E.J."/>
            <person name="Li L.F."/>
            <person name="Wei W."/>
            <person name="Gao Y.C."/>
            <person name="Liu J.Z."/>
            <person name="Shao H.Z."/>
            <person name="Wang X."/>
            <person name="Wang C.C."/>
            <person name="Yang T.C."/>
            <person name="Huo Q.B."/>
            <person name="Li W."/>
            <person name="Chen H.Y."/>
            <person name="Chen S.E."/>
            <person name="Zhou L.G."/>
            <person name="Ni X.B."/>
            <person name="Tian J.H."/>
            <person name="Sheng Y."/>
            <person name="Liu T."/>
            <person name="Pan Y.S."/>
            <person name="Xia L.Y."/>
            <person name="Li J."/>
            <person name="Zhao F."/>
            <person name="Cao W.C."/>
        </authorList>
    </citation>
    <scope>NUCLEOTIDE SEQUENCE [LARGE SCALE GENOMIC DNA]</scope>
    <source>
        <strain evidence="2">HaeL-2018</strain>
    </source>
</reference>
<evidence type="ECO:0000313" key="2">
    <source>
        <dbReference type="EMBL" id="KAH9365715.1"/>
    </source>
</evidence>
<dbReference type="AlphaFoldDB" id="A0A9J6FSG7"/>
<dbReference type="EMBL" id="JABSTR010000003">
    <property type="protein sequence ID" value="KAH9365715.1"/>
    <property type="molecule type" value="Genomic_DNA"/>
</dbReference>
<evidence type="ECO:0000313" key="3">
    <source>
        <dbReference type="Proteomes" id="UP000821853"/>
    </source>
</evidence>
<proteinExistence type="predicted"/>
<keyword evidence="3" id="KW-1185">Reference proteome</keyword>
<dbReference type="Proteomes" id="UP000821853">
    <property type="component" value="Unassembled WGS sequence"/>
</dbReference>
<dbReference type="CDD" id="cd19941">
    <property type="entry name" value="TIL"/>
    <property type="match status" value="1"/>
</dbReference>
<dbReference type="InterPro" id="IPR036084">
    <property type="entry name" value="Ser_inhib-like_sf"/>
</dbReference>
<dbReference type="Pfam" id="PF01826">
    <property type="entry name" value="TIL"/>
    <property type="match status" value="1"/>
</dbReference>
<comment type="caution">
    <text evidence="2">The sequence shown here is derived from an EMBL/GenBank/DDBJ whole genome shotgun (WGS) entry which is preliminary data.</text>
</comment>
<sequence length="133" mass="14911">MHIPNYQAGYGDMYFIASPVPAFLPSPQKCHRNEFYKACVSSTCGEKRCGRKGLSSCIEDCASGCFCADGYFRSRVGTCVKDCRQDVPGLQFQRPYPGIPTKAFPVMPFYAQTPGYPEPRGLPTYPWIILQNY</sequence>
<gene>
    <name evidence="2" type="ORF">HPB48_008114</name>
</gene>
<protein>
    <recommendedName>
        <fullName evidence="1">TIL domain-containing protein</fullName>
    </recommendedName>
</protein>
<dbReference type="SUPFAM" id="SSF57567">
    <property type="entry name" value="Serine protease inhibitors"/>
    <property type="match status" value="1"/>
</dbReference>
<accession>A0A9J6FSG7</accession>
<dbReference type="InterPro" id="IPR002919">
    <property type="entry name" value="TIL_dom"/>
</dbReference>
<organism evidence="2 3">
    <name type="scientific">Haemaphysalis longicornis</name>
    <name type="common">Bush tick</name>
    <dbReference type="NCBI Taxonomy" id="44386"/>
    <lineage>
        <taxon>Eukaryota</taxon>
        <taxon>Metazoa</taxon>
        <taxon>Ecdysozoa</taxon>
        <taxon>Arthropoda</taxon>
        <taxon>Chelicerata</taxon>
        <taxon>Arachnida</taxon>
        <taxon>Acari</taxon>
        <taxon>Parasitiformes</taxon>
        <taxon>Ixodida</taxon>
        <taxon>Ixodoidea</taxon>
        <taxon>Ixodidae</taxon>
        <taxon>Haemaphysalinae</taxon>
        <taxon>Haemaphysalis</taxon>
    </lineage>
</organism>
<dbReference type="Gene3D" id="2.10.25.10">
    <property type="entry name" value="Laminin"/>
    <property type="match status" value="1"/>
</dbReference>
<dbReference type="OrthoDB" id="6781148at2759"/>